<protein>
    <submittedName>
        <fullName evidence="2">Uncharacterized protein</fullName>
    </submittedName>
</protein>
<evidence type="ECO:0000256" key="1">
    <source>
        <dbReference type="SAM" id="MobiDB-lite"/>
    </source>
</evidence>
<feature type="region of interest" description="Disordered" evidence="1">
    <location>
        <begin position="64"/>
        <end position="86"/>
    </location>
</feature>
<name>A0A8J5X3A1_ZIZPA</name>
<evidence type="ECO:0000313" key="2">
    <source>
        <dbReference type="EMBL" id="KAG8100262.1"/>
    </source>
</evidence>
<dbReference type="PANTHER" id="PTHR33257:SF21">
    <property type="entry name" value="OS07G0230600 PROTEIN"/>
    <property type="match status" value="1"/>
</dbReference>
<proteinExistence type="predicted"/>
<dbReference type="Proteomes" id="UP000729402">
    <property type="component" value="Unassembled WGS sequence"/>
</dbReference>
<dbReference type="OrthoDB" id="691043at2759"/>
<accession>A0A8J5X3A1</accession>
<dbReference type="EMBL" id="JAAALK010000079">
    <property type="protein sequence ID" value="KAG8100262.1"/>
    <property type="molecule type" value="Genomic_DNA"/>
</dbReference>
<gene>
    <name evidence="2" type="ORF">GUJ93_ZPchr0013g35366</name>
</gene>
<reference evidence="2" key="1">
    <citation type="journal article" date="2021" name="bioRxiv">
        <title>Whole Genome Assembly and Annotation of Northern Wild Rice, Zizania palustris L., Supports a Whole Genome Duplication in the Zizania Genus.</title>
        <authorList>
            <person name="Haas M."/>
            <person name="Kono T."/>
            <person name="Macchietto M."/>
            <person name="Millas R."/>
            <person name="McGilp L."/>
            <person name="Shao M."/>
            <person name="Duquette J."/>
            <person name="Hirsch C.N."/>
            <person name="Kimball J."/>
        </authorList>
    </citation>
    <scope>NUCLEOTIDE SEQUENCE</scope>
    <source>
        <tissue evidence="2">Fresh leaf tissue</tissue>
    </source>
</reference>
<dbReference type="PANTHER" id="PTHR33257">
    <property type="entry name" value="OS05G0165500 PROTEIN"/>
    <property type="match status" value="1"/>
</dbReference>
<sequence length="176" mass="18876">MSSSEEEGGMMPMMSSRLIMSRDRSGVANASSRSFRVYYSLGAGTVPFVWESKPGTPKSAVVPAEAAATDGEAVPPISPPPSYQRYSSSCSRPSWAKKCRRWKLLSSSWASGGGGGGGGGGGWMRSWVMSIRRRLWPPSAYRRRWLGQDSGGGGGDVDLRRPPRLAGCFGAGNDHW</sequence>
<reference evidence="2" key="2">
    <citation type="submission" date="2021-02" db="EMBL/GenBank/DDBJ databases">
        <authorList>
            <person name="Kimball J.A."/>
            <person name="Haas M.W."/>
            <person name="Macchietto M."/>
            <person name="Kono T."/>
            <person name="Duquette J."/>
            <person name="Shao M."/>
        </authorList>
    </citation>
    <scope>NUCLEOTIDE SEQUENCE</scope>
    <source>
        <tissue evidence="2">Fresh leaf tissue</tissue>
    </source>
</reference>
<dbReference type="AlphaFoldDB" id="A0A8J5X3A1"/>
<organism evidence="2 3">
    <name type="scientific">Zizania palustris</name>
    <name type="common">Northern wild rice</name>
    <dbReference type="NCBI Taxonomy" id="103762"/>
    <lineage>
        <taxon>Eukaryota</taxon>
        <taxon>Viridiplantae</taxon>
        <taxon>Streptophyta</taxon>
        <taxon>Embryophyta</taxon>
        <taxon>Tracheophyta</taxon>
        <taxon>Spermatophyta</taxon>
        <taxon>Magnoliopsida</taxon>
        <taxon>Liliopsida</taxon>
        <taxon>Poales</taxon>
        <taxon>Poaceae</taxon>
        <taxon>BOP clade</taxon>
        <taxon>Oryzoideae</taxon>
        <taxon>Oryzeae</taxon>
        <taxon>Zizaniinae</taxon>
        <taxon>Zizania</taxon>
    </lineage>
</organism>
<evidence type="ECO:0000313" key="3">
    <source>
        <dbReference type="Proteomes" id="UP000729402"/>
    </source>
</evidence>
<comment type="caution">
    <text evidence="2">The sequence shown here is derived from an EMBL/GenBank/DDBJ whole genome shotgun (WGS) entry which is preliminary data.</text>
</comment>
<keyword evidence="3" id="KW-1185">Reference proteome</keyword>